<dbReference type="PIRSF" id="PIRSF005624">
    <property type="entry name" value="Ni-bind_GTPase"/>
    <property type="match status" value="1"/>
</dbReference>
<dbReference type="InterPro" id="IPR027417">
    <property type="entry name" value="P-loop_NTPase"/>
</dbReference>
<reference evidence="9" key="1">
    <citation type="journal article" date="2020" name="mSystems">
        <title>Genome- and Community-Level Interaction Insights into Carbon Utilization and Element Cycling Functions of Hydrothermarchaeota in Hydrothermal Sediment.</title>
        <authorList>
            <person name="Zhou Z."/>
            <person name="Liu Y."/>
            <person name="Xu W."/>
            <person name="Pan J."/>
            <person name="Luo Z.H."/>
            <person name="Li M."/>
        </authorList>
    </citation>
    <scope>NUCLEOTIDE SEQUENCE [LARGE SCALE GENOMIC DNA]</scope>
    <source>
        <strain evidence="9">HyVt-74</strain>
    </source>
</reference>
<evidence type="ECO:0000256" key="4">
    <source>
        <dbReference type="ARBA" id="ARBA00022741"/>
    </source>
</evidence>
<evidence type="ECO:0000256" key="6">
    <source>
        <dbReference type="ARBA" id="ARBA00022833"/>
    </source>
</evidence>
<keyword evidence="3" id="KW-0479">Metal-binding</keyword>
<organism evidence="9">
    <name type="scientific">candidate division WOR-3 bacterium</name>
    <dbReference type="NCBI Taxonomy" id="2052148"/>
    <lineage>
        <taxon>Bacteria</taxon>
        <taxon>Bacteria division WOR-3</taxon>
    </lineage>
</organism>
<keyword evidence="4" id="KW-0547">Nucleotide-binding</keyword>
<keyword evidence="6" id="KW-0862">Zinc</keyword>
<dbReference type="NCBIfam" id="TIGR00073">
    <property type="entry name" value="hypB"/>
    <property type="match status" value="1"/>
</dbReference>
<feature type="non-terminal residue" evidence="9">
    <location>
        <position position="1"/>
    </location>
</feature>
<dbReference type="Gene3D" id="3.40.50.300">
    <property type="entry name" value="P-loop containing nucleotide triphosphate hydrolases"/>
    <property type="match status" value="1"/>
</dbReference>
<dbReference type="AlphaFoldDB" id="A0A7C5HGJ8"/>
<gene>
    <name evidence="9" type="primary">hypB</name>
    <name evidence="9" type="ORF">ENL19_03315</name>
</gene>
<evidence type="ECO:0000256" key="7">
    <source>
        <dbReference type="ARBA" id="ARBA00023134"/>
    </source>
</evidence>
<dbReference type="PANTHER" id="PTHR30134">
    <property type="entry name" value="HYDROGENASE PROTEIN ASSEMBLY PROTEIN, NICKEL CHAPERONE"/>
    <property type="match status" value="1"/>
</dbReference>
<accession>A0A7C5HGJ8</accession>
<evidence type="ECO:0000256" key="2">
    <source>
        <dbReference type="ARBA" id="ARBA00022596"/>
    </source>
</evidence>
<dbReference type="SUPFAM" id="SSF52540">
    <property type="entry name" value="P-loop containing nucleoside triphosphate hydrolases"/>
    <property type="match status" value="1"/>
</dbReference>
<dbReference type="Proteomes" id="UP000886110">
    <property type="component" value="Unassembled WGS sequence"/>
</dbReference>
<dbReference type="InterPro" id="IPR003495">
    <property type="entry name" value="CobW/HypB/UreG_nucleotide-bd"/>
</dbReference>
<evidence type="ECO:0000256" key="5">
    <source>
        <dbReference type="ARBA" id="ARBA00022801"/>
    </source>
</evidence>
<protein>
    <submittedName>
        <fullName evidence="9">Hydrogenase accessory protein HypB</fullName>
    </submittedName>
</protein>
<dbReference type="GO" id="GO:0016151">
    <property type="term" value="F:nickel cation binding"/>
    <property type="evidence" value="ECO:0007669"/>
    <property type="project" value="InterPro"/>
</dbReference>
<evidence type="ECO:0000259" key="8">
    <source>
        <dbReference type="Pfam" id="PF02492"/>
    </source>
</evidence>
<comment type="caution">
    <text evidence="9">The sequence shown here is derived from an EMBL/GenBank/DDBJ whole genome shotgun (WGS) entry which is preliminary data.</text>
</comment>
<dbReference type="Pfam" id="PF02492">
    <property type="entry name" value="cobW"/>
    <property type="match status" value="1"/>
</dbReference>
<dbReference type="PANTHER" id="PTHR30134:SF2">
    <property type="entry name" value="HYDROGENASE MATURATION FACTOR HYPB"/>
    <property type="match status" value="1"/>
</dbReference>
<proteinExistence type="inferred from homology"/>
<dbReference type="InterPro" id="IPR004392">
    <property type="entry name" value="Hyd_mat_HypB"/>
</dbReference>
<comment type="similarity">
    <text evidence="1">Belongs to the SIMIBI class G3E GTPase family. HypB/HupM subfamily.</text>
</comment>
<keyword evidence="2" id="KW-0533">Nickel</keyword>
<dbReference type="GO" id="GO:0008270">
    <property type="term" value="F:zinc ion binding"/>
    <property type="evidence" value="ECO:0007669"/>
    <property type="project" value="TreeGrafter"/>
</dbReference>
<keyword evidence="5" id="KW-0378">Hydrolase</keyword>
<evidence type="ECO:0000256" key="3">
    <source>
        <dbReference type="ARBA" id="ARBA00022723"/>
    </source>
</evidence>
<keyword evidence="7" id="KW-0342">GTP-binding</keyword>
<sequence length="211" mass="23293">KVLHNVLAANDQVADTLRKELKKRSITLINVMGSPGSGKTSLIEKSIKELPERHFAVIEGDIETSLDAEKMSSLNVETFQINTGPFGGDCHLEASWVKSAVDSMSLKGVDLVFIENIGNLVCPAEFDTGAHINVVILSTPEGEDKPLKYPLMFRKSDVLVISKMDLVPHLNVNVETIIKNARGINPEILVFPLSTKTNEGVDKWVEYLRRV</sequence>
<evidence type="ECO:0000256" key="1">
    <source>
        <dbReference type="ARBA" id="ARBA00006211"/>
    </source>
</evidence>
<name>A0A7C5HGJ8_UNCW3</name>
<feature type="domain" description="CobW/HypB/UreG nucleotide-binding" evidence="8">
    <location>
        <begin position="29"/>
        <end position="189"/>
    </location>
</feature>
<dbReference type="GO" id="GO:0051604">
    <property type="term" value="P:protein maturation"/>
    <property type="evidence" value="ECO:0007669"/>
    <property type="project" value="InterPro"/>
</dbReference>
<evidence type="ECO:0000313" key="9">
    <source>
        <dbReference type="EMBL" id="HHE05073.1"/>
    </source>
</evidence>
<dbReference type="GO" id="GO:0003924">
    <property type="term" value="F:GTPase activity"/>
    <property type="evidence" value="ECO:0007669"/>
    <property type="project" value="InterPro"/>
</dbReference>
<dbReference type="EMBL" id="DRTB01000251">
    <property type="protein sequence ID" value="HHE05073.1"/>
    <property type="molecule type" value="Genomic_DNA"/>
</dbReference>
<dbReference type="GO" id="GO:0005525">
    <property type="term" value="F:GTP binding"/>
    <property type="evidence" value="ECO:0007669"/>
    <property type="project" value="UniProtKB-KW"/>
</dbReference>